<organism evidence="1 2">
    <name type="scientific">Cylindrotheca closterium</name>
    <dbReference type="NCBI Taxonomy" id="2856"/>
    <lineage>
        <taxon>Eukaryota</taxon>
        <taxon>Sar</taxon>
        <taxon>Stramenopiles</taxon>
        <taxon>Ochrophyta</taxon>
        <taxon>Bacillariophyta</taxon>
        <taxon>Bacillariophyceae</taxon>
        <taxon>Bacillariophycidae</taxon>
        <taxon>Bacillariales</taxon>
        <taxon>Bacillariaceae</taxon>
        <taxon>Cylindrotheca</taxon>
    </lineage>
</organism>
<comment type="caution">
    <text evidence="1">The sequence shown here is derived from an EMBL/GenBank/DDBJ whole genome shotgun (WGS) entry which is preliminary data.</text>
</comment>
<protein>
    <submittedName>
        <fullName evidence="1">Uncharacterized protein</fullName>
    </submittedName>
</protein>
<evidence type="ECO:0000313" key="2">
    <source>
        <dbReference type="Proteomes" id="UP001295423"/>
    </source>
</evidence>
<proteinExistence type="predicted"/>
<gene>
    <name evidence="1" type="ORF">CYCCA115_LOCUS1516</name>
</gene>
<dbReference type="AlphaFoldDB" id="A0AAD2CMH1"/>
<dbReference type="Proteomes" id="UP001295423">
    <property type="component" value="Unassembled WGS sequence"/>
</dbReference>
<keyword evidence="2" id="KW-1185">Reference proteome</keyword>
<evidence type="ECO:0000313" key="1">
    <source>
        <dbReference type="EMBL" id="CAJ1928623.1"/>
    </source>
</evidence>
<dbReference type="EMBL" id="CAKOGP040000057">
    <property type="protein sequence ID" value="CAJ1928623.1"/>
    <property type="molecule type" value="Genomic_DNA"/>
</dbReference>
<accession>A0AAD2CMH1</accession>
<reference evidence="1" key="1">
    <citation type="submission" date="2023-08" db="EMBL/GenBank/DDBJ databases">
        <authorList>
            <person name="Audoor S."/>
            <person name="Bilcke G."/>
        </authorList>
    </citation>
    <scope>NUCLEOTIDE SEQUENCE</scope>
</reference>
<name>A0AAD2CMH1_9STRA</name>
<sequence length="210" mass="24085">METLDRRRMLQGSFSGILMPVSTYCGLLSISSPLPSHAYTPDPDPLKESLYLICRVQEATCLQERYINKKLPPIKKMKLTLRLVDRSYRLLDQINYISKFMDPNSVVEAVQAGNEAADSLQEAIDFVYAYKDNDGTAMTLEQKDILIATLTSTREKLFDFVAYLPDPSKLQEARKRVEEENRLNINEYDPDLANDAGIYNPIELPWKNRK</sequence>